<dbReference type="SUPFAM" id="SSF55781">
    <property type="entry name" value="GAF domain-like"/>
    <property type="match status" value="1"/>
</dbReference>
<dbReference type="GO" id="GO:0003677">
    <property type="term" value="F:DNA binding"/>
    <property type="evidence" value="ECO:0007669"/>
    <property type="project" value="UniProtKB-KW"/>
</dbReference>
<dbReference type="AlphaFoldDB" id="C0ZQE1"/>
<dbReference type="KEGG" id="rer:RER_50010"/>
<reference evidence="6" key="1">
    <citation type="submission" date="2005-03" db="EMBL/GenBank/DDBJ databases">
        <title>Comparison of the complete genome sequences of Rhodococcus erythropolis PR4 and Rhodococcus opacus B4.</title>
        <authorList>
            <person name="Takarada H."/>
            <person name="Sekine M."/>
            <person name="Hosoyama A."/>
            <person name="Yamada R."/>
            <person name="Fujisawa T."/>
            <person name="Omata S."/>
            <person name="Shimizu A."/>
            <person name="Tsukatani N."/>
            <person name="Tanikawa S."/>
            <person name="Fujita N."/>
            <person name="Harayama S."/>
        </authorList>
    </citation>
    <scope>NUCLEOTIDE SEQUENCE [LARGE SCALE GENOMIC DNA]</scope>
    <source>
        <strain evidence="6">PR4 / NBRC 100887</strain>
    </source>
</reference>
<dbReference type="InterPro" id="IPR016032">
    <property type="entry name" value="Sig_transdc_resp-reg_C-effctor"/>
</dbReference>
<keyword evidence="1" id="KW-0805">Transcription regulation</keyword>
<accession>C0ZQE1</accession>
<dbReference type="Pfam" id="PF00196">
    <property type="entry name" value="GerE"/>
    <property type="match status" value="1"/>
</dbReference>
<dbReference type="PROSITE" id="PS00622">
    <property type="entry name" value="HTH_LUXR_1"/>
    <property type="match status" value="1"/>
</dbReference>
<dbReference type="PANTHER" id="PTHR44688:SF16">
    <property type="entry name" value="DNA-BINDING TRANSCRIPTIONAL ACTIVATOR DEVR_DOSR"/>
    <property type="match status" value="1"/>
</dbReference>
<dbReference type="InterPro" id="IPR036388">
    <property type="entry name" value="WH-like_DNA-bd_sf"/>
</dbReference>
<gene>
    <name evidence="5" type="ordered locus">RER_50010</name>
</gene>
<dbReference type="eggNOG" id="COG2197">
    <property type="taxonomic scope" value="Bacteria"/>
</dbReference>
<dbReference type="Gene3D" id="3.30.450.40">
    <property type="match status" value="1"/>
</dbReference>
<dbReference type="EMBL" id="AP008957">
    <property type="protein sequence ID" value="BAH35709.1"/>
    <property type="molecule type" value="Genomic_DNA"/>
</dbReference>
<keyword evidence="2" id="KW-0238">DNA-binding</keyword>
<dbReference type="SMART" id="SM00421">
    <property type="entry name" value="HTH_LUXR"/>
    <property type="match status" value="1"/>
</dbReference>
<dbReference type="InterPro" id="IPR029016">
    <property type="entry name" value="GAF-like_dom_sf"/>
</dbReference>
<dbReference type="Gene3D" id="1.10.10.10">
    <property type="entry name" value="Winged helix-like DNA-binding domain superfamily/Winged helix DNA-binding domain"/>
    <property type="match status" value="1"/>
</dbReference>
<reference evidence="5 6" key="2">
    <citation type="journal article" date="2006" name="Environ. Microbiol.">
        <title>Sequence analysis of three plasmids harboured in Rhodococcus erythropolis strain PR4.</title>
        <authorList>
            <person name="Sekine M."/>
            <person name="Tanikawa S."/>
            <person name="Omata S."/>
            <person name="Saito M."/>
            <person name="Fujisawa T."/>
            <person name="Tsukatani N."/>
            <person name="Tajima T."/>
            <person name="Sekigawa T."/>
            <person name="Kosugi H."/>
            <person name="Matsuo Y."/>
            <person name="Nishiko R."/>
            <person name="Imamura K."/>
            <person name="Ito M."/>
            <person name="Narita H."/>
            <person name="Tago S."/>
            <person name="Fujita N."/>
            <person name="Harayama S."/>
        </authorList>
    </citation>
    <scope>NUCLEOTIDE SEQUENCE [LARGE SCALE GENOMIC DNA]</scope>
    <source>
        <strain evidence="6">PR4 / NBRC 100887</strain>
    </source>
</reference>
<protein>
    <submittedName>
        <fullName evidence="5">Putative LuxR family transcriptional regulator</fullName>
    </submittedName>
</protein>
<evidence type="ECO:0000256" key="1">
    <source>
        <dbReference type="ARBA" id="ARBA00023015"/>
    </source>
</evidence>
<evidence type="ECO:0000259" key="4">
    <source>
        <dbReference type="PROSITE" id="PS50043"/>
    </source>
</evidence>
<evidence type="ECO:0000313" key="5">
    <source>
        <dbReference type="EMBL" id="BAH35709.1"/>
    </source>
</evidence>
<feature type="domain" description="HTH luxR-type" evidence="4">
    <location>
        <begin position="224"/>
        <end position="289"/>
    </location>
</feature>
<dbReference type="Proteomes" id="UP000002204">
    <property type="component" value="Chromosome"/>
</dbReference>
<dbReference type="PROSITE" id="PS50043">
    <property type="entry name" value="HTH_LUXR_2"/>
    <property type="match status" value="1"/>
</dbReference>
<dbReference type="PANTHER" id="PTHR44688">
    <property type="entry name" value="DNA-BINDING TRANSCRIPTIONAL ACTIVATOR DEVR_DOSR"/>
    <property type="match status" value="1"/>
</dbReference>
<name>C0ZQE1_RHOE4</name>
<keyword evidence="3" id="KW-0804">Transcription</keyword>
<proteinExistence type="predicted"/>
<sequence length="292" mass="31873">MEVRVSRVLRPSDDDALRAELRRLHPRTELPVLFGGCVDDRSLTITGYVGTRSNILRNLKIDAECGLGGRAIAEQRPGAVQDYANSSHITHDYDYEVGTEAIESLMAVPIVVRGVTRGAIYGGLRANLPIGDVIAETMMRSSYALAREFEIRDEVDRRVAMLDTAAVEHGSNRDAQISEGLTESVLALGEIAANLEDMALSAQVLAVEAKLRALASPNPSANTPVANTVVLSPREREVMGYVALGLRNAEIAERLSLSVETIKTYMRNLMGKLDVRSRHEAVVEARRQGLIL</sequence>
<evidence type="ECO:0000256" key="3">
    <source>
        <dbReference type="ARBA" id="ARBA00023163"/>
    </source>
</evidence>
<dbReference type="InterPro" id="IPR000792">
    <property type="entry name" value="Tscrpt_reg_LuxR_C"/>
</dbReference>
<dbReference type="CDD" id="cd06170">
    <property type="entry name" value="LuxR_C_like"/>
    <property type="match status" value="1"/>
</dbReference>
<evidence type="ECO:0000313" key="6">
    <source>
        <dbReference type="Proteomes" id="UP000002204"/>
    </source>
</evidence>
<dbReference type="HOGENOM" id="CLU_081562_0_0_11"/>
<evidence type="ECO:0000256" key="2">
    <source>
        <dbReference type="ARBA" id="ARBA00023125"/>
    </source>
</evidence>
<dbReference type="GO" id="GO:0006355">
    <property type="term" value="P:regulation of DNA-templated transcription"/>
    <property type="evidence" value="ECO:0007669"/>
    <property type="project" value="InterPro"/>
</dbReference>
<dbReference type="PRINTS" id="PR00038">
    <property type="entry name" value="HTHLUXR"/>
</dbReference>
<dbReference type="SUPFAM" id="SSF46894">
    <property type="entry name" value="C-terminal effector domain of the bipartite response regulators"/>
    <property type="match status" value="1"/>
</dbReference>
<organism evidence="5 6">
    <name type="scientific">Rhodococcus erythropolis (strain PR4 / NBRC 100887)</name>
    <dbReference type="NCBI Taxonomy" id="234621"/>
    <lineage>
        <taxon>Bacteria</taxon>
        <taxon>Bacillati</taxon>
        <taxon>Actinomycetota</taxon>
        <taxon>Actinomycetes</taxon>
        <taxon>Mycobacteriales</taxon>
        <taxon>Nocardiaceae</taxon>
        <taxon>Rhodococcus</taxon>
        <taxon>Rhodococcus erythropolis group</taxon>
    </lineage>
</organism>